<dbReference type="PANTHER" id="PTHR14209:SF19">
    <property type="entry name" value="ISOAMYL ACETATE-HYDROLYZING ESTERASE 1 HOMOLOG"/>
    <property type="match status" value="1"/>
</dbReference>
<dbReference type="RefSeq" id="XP_028881231.1">
    <property type="nucleotide sequence ID" value="XM_029027376.1"/>
</dbReference>
<protein>
    <submittedName>
        <fullName evidence="2">Putative esterase</fullName>
    </submittedName>
</protein>
<dbReference type="InterPro" id="IPR013830">
    <property type="entry name" value="SGNH_hydro"/>
</dbReference>
<sequence>MRHIVLLGSSQTQEGYLSGWVSRLSNCYVRRADVVNRGLSGYNSRWILDILADDTRRQHLLPLQIGRPLFITLMVGSNDAAETAHNVPLQEFKGNLRRIIHLVREHAAPVGGIFLLTPPPIDEEARLKRIQGYRPAATVSDRSLETIRQYRNAVIQVGSEEEATYGDVTVVDLFPVFLGNCADTMPYSKGPWCDYFSDGLHFNEAGGKLVFEALWDAIGKSPKAKDILPDGMPFVVPSHETLWVRE</sequence>
<dbReference type="SUPFAM" id="SSF52266">
    <property type="entry name" value="SGNH hydrolase"/>
    <property type="match status" value="1"/>
</dbReference>
<dbReference type="PANTHER" id="PTHR14209">
    <property type="entry name" value="ISOAMYL ACETATE-HYDROLYZING ESTERASE 1"/>
    <property type="match status" value="1"/>
</dbReference>
<feature type="domain" description="SGNH hydrolase-type esterase" evidence="1">
    <location>
        <begin position="7"/>
        <end position="207"/>
    </location>
</feature>
<proteinExistence type="predicted"/>
<accession>A0A1X0NR22</accession>
<dbReference type="CDD" id="cd01838">
    <property type="entry name" value="Isoamyl_acetate_hydrolase_like"/>
    <property type="match status" value="1"/>
</dbReference>
<dbReference type="InterPro" id="IPR036514">
    <property type="entry name" value="SGNH_hydro_sf"/>
</dbReference>
<reference evidence="2 3" key="1">
    <citation type="submission" date="2017-03" db="EMBL/GenBank/DDBJ databases">
        <title>An alternative strategy for trypanosome survival in the mammalian bloodstream revealed through genome and transcriptome analysis of the ubiquitous bovine parasite Trypanosoma (Megatrypanum) theileri.</title>
        <authorList>
            <person name="Kelly S."/>
            <person name="Ivens A."/>
            <person name="Mott A."/>
            <person name="O'Neill E."/>
            <person name="Emms D."/>
            <person name="Macleod O."/>
            <person name="Voorheis P."/>
            <person name="Matthews J."/>
            <person name="Matthews K."/>
            <person name="Carrington M."/>
        </authorList>
    </citation>
    <scope>NUCLEOTIDE SEQUENCE [LARGE SCALE GENOMIC DNA]</scope>
    <source>
        <strain evidence="2">Edinburgh</strain>
    </source>
</reference>
<dbReference type="Pfam" id="PF13472">
    <property type="entry name" value="Lipase_GDSL_2"/>
    <property type="match status" value="1"/>
</dbReference>
<evidence type="ECO:0000259" key="1">
    <source>
        <dbReference type="Pfam" id="PF13472"/>
    </source>
</evidence>
<organism evidence="2 3">
    <name type="scientific">Trypanosoma theileri</name>
    <dbReference type="NCBI Taxonomy" id="67003"/>
    <lineage>
        <taxon>Eukaryota</taxon>
        <taxon>Discoba</taxon>
        <taxon>Euglenozoa</taxon>
        <taxon>Kinetoplastea</taxon>
        <taxon>Metakinetoplastina</taxon>
        <taxon>Trypanosomatida</taxon>
        <taxon>Trypanosomatidae</taxon>
        <taxon>Trypanosoma</taxon>
    </lineage>
</organism>
<dbReference type="OrthoDB" id="257033at2759"/>
<dbReference type="Gene3D" id="3.40.50.1110">
    <property type="entry name" value="SGNH hydrolase"/>
    <property type="match status" value="1"/>
</dbReference>
<name>A0A1X0NR22_9TRYP</name>
<dbReference type="EMBL" id="NBCO01000023">
    <property type="protein sequence ID" value="ORC87165.1"/>
    <property type="molecule type" value="Genomic_DNA"/>
</dbReference>
<dbReference type="Proteomes" id="UP000192257">
    <property type="component" value="Unassembled WGS sequence"/>
</dbReference>
<dbReference type="STRING" id="67003.A0A1X0NR22"/>
<comment type="caution">
    <text evidence="2">The sequence shown here is derived from an EMBL/GenBank/DDBJ whole genome shotgun (WGS) entry which is preliminary data.</text>
</comment>
<keyword evidence="3" id="KW-1185">Reference proteome</keyword>
<dbReference type="GeneID" id="39987156"/>
<evidence type="ECO:0000313" key="3">
    <source>
        <dbReference type="Proteomes" id="UP000192257"/>
    </source>
</evidence>
<dbReference type="AlphaFoldDB" id="A0A1X0NR22"/>
<dbReference type="InterPro" id="IPR045136">
    <property type="entry name" value="Iah1-like"/>
</dbReference>
<gene>
    <name evidence="2" type="ORF">TM35_000231360</name>
</gene>
<evidence type="ECO:0000313" key="2">
    <source>
        <dbReference type="EMBL" id="ORC87165.1"/>
    </source>
</evidence>
<dbReference type="VEuPathDB" id="TriTrypDB:TM35_000231360"/>